<keyword evidence="7 11" id="KW-1133">Transmembrane helix</keyword>
<feature type="transmembrane region" description="Helical" evidence="11">
    <location>
        <begin position="401"/>
        <end position="422"/>
    </location>
</feature>
<comment type="subcellular location">
    <subcellularLocation>
        <location evidence="1">Cell membrane</location>
        <topology evidence="1">Multi-pass membrane protein</topology>
    </subcellularLocation>
</comment>
<dbReference type="Pfam" id="PF03189">
    <property type="entry name" value="Otopetrin"/>
    <property type="match status" value="1"/>
</dbReference>
<feature type="transmembrane region" description="Helical" evidence="11">
    <location>
        <begin position="357"/>
        <end position="381"/>
    </location>
</feature>
<dbReference type="EMBL" id="VSWD01000013">
    <property type="protein sequence ID" value="KAK3084054.1"/>
    <property type="molecule type" value="Genomic_DNA"/>
</dbReference>
<evidence type="ECO:0000256" key="8">
    <source>
        <dbReference type="ARBA" id="ARBA00023065"/>
    </source>
</evidence>
<keyword evidence="5 11" id="KW-0812">Transmembrane</keyword>
<keyword evidence="8" id="KW-0406">Ion transport</keyword>
<evidence type="ECO:0000256" key="11">
    <source>
        <dbReference type="SAM" id="Phobius"/>
    </source>
</evidence>
<organism evidence="12 13">
    <name type="scientific">Pinctada imbricata</name>
    <name type="common">Atlantic pearl-oyster</name>
    <name type="synonym">Pinctada martensii</name>
    <dbReference type="NCBI Taxonomy" id="66713"/>
    <lineage>
        <taxon>Eukaryota</taxon>
        <taxon>Metazoa</taxon>
        <taxon>Spiralia</taxon>
        <taxon>Lophotrochozoa</taxon>
        <taxon>Mollusca</taxon>
        <taxon>Bivalvia</taxon>
        <taxon>Autobranchia</taxon>
        <taxon>Pteriomorphia</taxon>
        <taxon>Pterioida</taxon>
        <taxon>Pterioidea</taxon>
        <taxon>Pteriidae</taxon>
        <taxon>Pinctada</taxon>
    </lineage>
</organism>
<feature type="transmembrane region" description="Helical" evidence="11">
    <location>
        <begin position="74"/>
        <end position="99"/>
    </location>
</feature>
<evidence type="ECO:0000256" key="7">
    <source>
        <dbReference type="ARBA" id="ARBA00022989"/>
    </source>
</evidence>
<evidence type="ECO:0000313" key="12">
    <source>
        <dbReference type="EMBL" id="KAK3084054.1"/>
    </source>
</evidence>
<dbReference type="AlphaFoldDB" id="A0AA89BQS7"/>
<name>A0AA89BQS7_PINIB</name>
<keyword evidence="3" id="KW-0813">Transport</keyword>
<evidence type="ECO:0000256" key="1">
    <source>
        <dbReference type="ARBA" id="ARBA00004651"/>
    </source>
</evidence>
<keyword evidence="10" id="KW-0407">Ion channel</keyword>
<evidence type="ECO:0000256" key="10">
    <source>
        <dbReference type="ARBA" id="ARBA00023303"/>
    </source>
</evidence>
<feature type="transmembrane region" description="Helical" evidence="11">
    <location>
        <begin position="324"/>
        <end position="345"/>
    </location>
</feature>
<feature type="transmembrane region" description="Helical" evidence="11">
    <location>
        <begin position="40"/>
        <end position="62"/>
    </location>
</feature>
<dbReference type="GO" id="GO:0015252">
    <property type="term" value="F:proton channel activity"/>
    <property type="evidence" value="ECO:0007669"/>
    <property type="project" value="InterPro"/>
</dbReference>
<gene>
    <name evidence="12" type="ORF">FSP39_007392</name>
</gene>
<feature type="transmembrane region" description="Helical" evidence="11">
    <location>
        <begin position="122"/>
        <end position="142"/>
    </location>
</feature>
<sequence>MGVTKENVKEVLRAIFVIPFIAGNALPYDEFHTGTREMDGSLSSTVTIACLTSVIFVIIGVYTAKAEIVTKARYIMWSLNCTLIIFGMVALGMISVLAYKNRSTWFVRPSRGHGDWNLKGKFLWVFGLAVILDTSFNLASNIQCISNSQYTGYHIAFASQDLIYITFFSIQLAFLTYFRNFKFESSVRINYGILMVLLVNLCLWFHAVVADTNIEIQDYMNQTKSNNTDLKEMVCVFNSTIKKFQGKILRYLIPARIEAALLSTSFLLSMWPSIRDNTMFSLQPMSSNDFDVDERQPLLTGTGNGNAPTAHASRRHPASFFASMLYGTSINIIMVVSTLVFVFAFENQERSRRDMYPVWRGILISYKFSMLIMVLIVFRIFAKYGEDDDSESNLTATEYILIFSSAGAAASYTFEFIGALQIPESENTIKGMILADSALDIITKYLQTILIISFKDALLRRYSGCISLEYLYVLLAVSNFLLWCGNSFVNVNLSSMNFPNEKNGGLFGHDSKINSFNRYVLNPIIIFYDFHASMDLFEMYMKLRNR</sequence>
<feature type="transmembrane region" description="Helical" evidence="11">
    <location>
        <begin position="191"/>
        <end position="210"/>
    </location>
</feature>
<dbReference type="GO" id="GO:0005886">
    <property type="term" value="C:plasma membrane"/>
    <property type="evidence" value="ECO:0007669"/>
    <property type="project" value="UniProtKB-SubCell"/>
</dbReference>
<feature type="transmembrane region" description="Helical" evidence="11">
    <location>
        <begin position="251"/>
        <end position="271"/>
    </location>
</feature>
<protein>
    <submittedName>
        <fullName evidence="12">Uncharacterized protein</fullName>
    </submittedName>
</protein>
<comment type="similarity">
    <text evidence="2">Belongs to the otopetrin family.</text>
</comment>
<feature type="transmembrane region" description="Helical" evidence="11">
    <location>
        <begin position="12"/>
        <end position="28"/>
    </location>
</feature>
<evidence type="ECO:0000256" key="4">
    <source>
        <dbReference type="ARBA" id="ARBA00022475"/>
    </source>
</evidence>
<dbReference type="PANTHER" id="PTHR21522:SF68">
    <property type="entry name" value="G-PROTEIN COUPLED RECEPTORS FAMILY 3 PROFILE DOMAIN-CONTAINING PROTEIN"/>
    <property type="match status" value="1"/>
</dbReference>
<evidence type="ECO:0000256" key="2">
    <source>
        <dbReference type="ARBA" id="ARBA00006513"/>
    </source>
</evidence>
<reference evidence="12" key="1">
    <citation type="submission" date="2019-08" db="EMBL/GenBank/DDBJ databases">
        <title>The improved chromosome-level genome for the pearl oyster Pinctada fucata martensii using PacBio sequencing and Hi-C.</title>
        <authorList>
            <person name="Zheng Z."/>
        </authorList>
    </citation>
    <scope>NUCLEOTIDE SEQUENCE</scope>
    <source>
        <strain evidence="12">ZZ-2019</strain>
        <tissue evidence="12">Adductor muscle</tissue>
    </source>
</reference>
<accession>A0AA89BQS7</accession>
<evidence type="ECO:0000313" key="13">
    <source>
        <dbReference type="Proteomes" id="UP001186944"/>
    </source>
</evidence>
<dbReference type="Proteomes" id="UP001186944">
    <property type="component" value="Unassembled WGS sequence"/>
</dbReference>
<comment type="caution">
    <text evidence="12">The sequence shown here is derived from an EMBL/GenBank/DDBJ whole genome shotgun (WGS) entry which is preliminary data.</text>
</comment>
<keyword evidence="13" id="KW-1185">Reference proteome</keyword>
<keyword evidence="4" id="KW-1003">Cell membrane</keyword>
<evidence type="ECO:0000256" key="5">
    <source>
        <dbReference type="ARBA" id="ARBA00022692"/>
    </source>
</evidence>
<proteinExistence type="inferred from homology"/>
<evidence type="ECO:0000256" key="6">
    <source>
        <dbReference type="ARBA" id="ARBA00022781"/>
    </source>
</evidence>
<feature type="transmembrane region" description="Helical" evidence="11">
    <location>
        <begin position="162"/>
        <end position="179"/>
    </location>
</feature>
<keyword evidence="6" id="KW-0375">Hydrogen ion transport</keyword>
<dbReference type="PANTHER" id="PTHR21522">
    <property type="entry name" value="PROTON CHANNEL OTOP"/>
    <property type="match status" value="1"/>
</dbReference>
<keyword evidence="9 11" id="KW-0472">Membrane</keyword>
<evidence type="ECO:0000256" key="9">
    <source>
        <dbReference type="ARBA" id="ARBA00023136"/>
    </source>
</evidence>
<dbReference type="InterPro" id="IPR004878">
    <property type="entry name" value="Otopetrin"/>
</dbReference>
<evidence type="ECO:0000256" key="3">
    <source>
        <dbReference type="ARBA" id="ARBA00022448"/>
    </source>
</evidence>